<name>A0A9R1CAI6_9BACT</name>
<accession>A0A9R1CAI6</accession>
<sequence length="135" mass="15640">MKVREYFQALGIDASSYIDVNFVIGESVGEGPTKKFMYRSSPVRTVNEWFGFDRPESVLNYNILNIKQPVISWMSGVDWNGAIQRNQQMSILVISDEELYKQYSQKQGSSMLQYIDKKIMEGIENGTNPWINKKR</sequence>
<gene>
    <name evidence="1" type="ORF">PRLR5076_18870</name>
</gene>
<dbReference type="AlphaFoldDB" id="A0A9R1CAI6"/>
<proteinExistence type="predicted"/>
<organism evidence="1 2">
    <name type="scientific">Prevotella lacticifex</name>
    <dbReference type="NCBI Taxonomy" id="2854755"/>
    <lineage>
        <taxon>Bacteria</taxon>
        <taxon>Pseudomonadati</taxon>
        <taxon>Bacteroidota</taxon>
        <taxon>Bacteroidia</taxon>
        <taxon>Bacteroidales</taxon>
        <taxon>Prevotellaceae</taxon>
        <taxon>Prevotella</taxon>
    </lineage>
</organism>
<dbReference type="Proteomes" id="UP000825483">
    <property type="component" value="Unassembled WGS sequence"/>
</dbReference>
<dbReference type="EMBL" id="BPUB01000002">
    <property type="protein sequence ID" value="GJG59036.1"/>
    <property type="molecule type" value="Genomic_DNA"/>
</dbReference>
<protein>
    <submittedName>
        <fullName evidence="1">Uncharacterized protein</fullName>
    </submittedName>
</protein>
<comment type="caution">
    <text evidence="1">The sequence shown here is derived from an EMBL/GenBank/DDBJ whole genome shotgun (WGS) entry which is preliminary data.</text>
</comment>
<keyword evidence="2" id="KW-1185">Reference proteome</keyword>
<dbReference type="GeneID" id="72466922"/>
<dbReference type="RefSeq" id="WP_223928952.1">
    <property type="nucleotide sequence ID" value="NZ_BPTU01000001.1"/>
</dbReference>
<reference evidence="1" key="1">
    <citation type="journal article" date="2022" name="Int. J. Syst. Evol. Microbiol.">
        <title>Prevotella lacticifex sp. nov., isolated from the rumen of cows.</title>
        <authorList>
            <person name="Shinkai T."/>
            <person name="Ikeyama N."/>
            <person name="Kumagai M."/>
            <person name="Ohmori H."/>
            <person name="Sakamoto M."/>
            <person name="Ohkuma M."/>
            <person name="Mitsumori M."/>
        </authorList>
    </citation>
    <scope>NUCLEOTIDE SEQUENCE</scope>
    <source>
        <strain evidence="1">R5076</strain>
    </source>
</reference>
<evidence type="ECO:0000313" key="2">
    <source>
        <dbReference type="Proteomes" id="UP000825483"/>
    </source>
</evidence>
<evidence type="ECO:0000313" key="1">
    <source>
        <dbReference type="EMBL" id="GJG59036.1"/>
    </source>
</evidence>